<dbReference type="AlphaFoldDB" id="A0A9X2I287"/>
<organism evidence="2 3">
    <name type="scientific">Gilvimarinus xylanilyticus</name>
    <dbReference type="NCBI Taxonomy" id="2944139"/>
    <lineage>
        <taxon>Bacteria</taxon>
        <taxon>Pseudomonadati</taxon>
        <taxon>Pseudomonadota</taxon>
        <taxon>Gammaproteobacteria</taxon>
        <taxon>Cellvibrionales</taxon>
        <taxon>Cellvibrionaceae</taxon>
        <taxon>Gilvimarinus</taxon>
    </lineage>
</organism>
<comment type="caution">
    <text evidence="2">The sequence shown here is derived from an EMBL/GenBank/DDBJ whole genome shotgun (WGS) entry which is preliminary data.</text>
</comment>
<reference evidence="2" key="2">
    <citation type="submission" date="2023-01" db="EMBL/GenBank/DDBJ databases">
        <title>Gilvimarinus xylanilyticus HB14 isolated from Caulerpa lentillifera aquaculture base in Hainan, China.</title>
        <authorList>
            <person name="Zhang Y.-J."/>
        </authorList>
    </citation>
    <scope>NUCLEOTIDE SEQUENCE</scope>
    <source>
        <strain evidence="2">HB14</strain>
    </source>
</reference>
<evidence type="ECO:0000313" key="3">
    <source>
        <dbReference type="Proteomes" id="UP001139319"/>
    </source>
</evidence>
<feature type="transmembrane region" description="Helical" evidence="1">
    <location>
        <begin position="92"/>
        <end position="108"/>
    </location>
</feature>
<keyword evidence="3" id="KW-1185">Reference proteome</keyword>
<keyword evidence="1" id="KW-0812">Transmembrane</keyword>
<protein>
    <submittedName>
        <fullName evidence="2">MerC domain-containing protein</fullName>
    </submittedName>
</protein>
<feature type="transmembrane region" description="Helical" evidence="1">
    <location>
        <begin position="67"/>
        <end position="86"/>
    </location>
</feature>
<evidence type="ECO:0000256" key="1">
    <source>
        <dbReference type="SAM" id="Phobius"/>
    </source>
</evidence>
<dbReference type="GO" id="GO:0015097">
    <property type="term" value="F:mercury ion transmembrane transporter activity"/>
    <property type="evidence" value="ECO:0007669"/>
    <property type="project" value="InterPro"/>
</dbReference>
<dbReference type="Proteomes" id="UP001139319">
    <property type="component" value="Unassembled WGS sequence"/>
</dbReference>
<dbReference type="Pfam" id="PF03203">
    <property type="entry name" value="MerC"/>
    <property type="match status" value="1"/>
</dbReference>
<reference evidence="2" key="1">
    <citation type="submission" date="2022-05" db="EMBL/GenBank/DDBJ databases">
        <authorList>
            <person name="Sun H.-N."/>
        </authorList>
    </citation>
    <scope>NUCLEOTIDE SEQUENCE</scope>
    <source>
        <strain evidence="2">HB14</strain>
    </source>
</reference>
<feature type="transmembrane region" description="Helical" evidence="1">
    <location>
        <begin position="40"/>
        <end position="60"/>
    </location>
</feature>
<dbReference type="GO" id="GO:0016020">
    <property type="term" value="C:membrane"/>
    <property type="evidence" value="ECO:0007669"/>
    <property type="project" value="InterPro"/>
</dbReference>
<dbReference type="InterPro" id="IPR004891">
    <property type="entry name" value="Mercury-R_MerC"/>
</dbReference>
<gene>
    <name evidence="2" type="ORF">M6D89_15765</name>
</gene>
<accession>A0A9X2I287</accession>
<proteinExistence type="predicted"/>
<name>A0A9X2I287_9GAMM</name>
<dbReference type="EMBL" id="JAMFTH010000007">
    <property type="protein sequence ID" value="MCP8900766.1"/>
    <property type="molecule type" value="Genomic_DNA"/>
</dbReference>
<sequence>MKDETAALCSGLCLIHCIATPILLSIGSLGLIGSLFTSEWVHLVLIIPIAALALASFPSGRKRHGRWLPTASGFSGLALLVTALFAPHEAEAALSISGGLLLIAGHLSNRFHCRRLPQAGESTC</sequence>
<dbReference type="RefSeq" id="WP_253969060.1">
    <property type="nucleotide sequence ID" value="NZ_JAMFTH010000007.1"/>
</dbReference>
<feature type="transmembrane region" description="Helical" evidence="1">
    <location>
        <begin position="12"/>
        <end position="34"/>
    </location>
</feature>
<evidence type="ECO:0000313" key="2">
    <source>
        <dbReference type="EMBL" id="MCP8900766.1"/>
    </source>
</evidence>
<keyword evidence="1" id="KW-0472">Membrane</keyword>
<keyword evidence="1" id="KW-1133">Transmembrane helix</keyword>